<feature type="transmembrane region" description="Helical" evidence="7">
    <location>
        <begin position="883"/>
        <end position="903"/>
    </location>
</feature>
<feature type="transmembrane region" description="Helical" evidence="7">
    <location>
        <begin position="362"/>
        <end position="382"/>
    </location>
</feature>
<protein>
    <submittedName>
        <fullName evidence="9">FtsX-like permease family protein</fullName>
    </submittedName>
</protein>
<evidence type="ECO:0000256" key="6">
    <source>
        <dbReference type="ARBA" id="ARBA00023136"/>
    </source>
</evidence>
<feature type="transmembrane region" description="Helical" evidence="7">
    <location>
        <begin position="282"/>
        <end position="303"/>
    </location>
</feature>
<evidence type="ECO:0000256" key="1">
    <source>
        <dbReference type="ARBA" id="ARBA00004651"/>
    </source>
</evidence>
<dbReference type="GO" id="GO:0044874">
    <property type="term" value="P:lipoprotein localization to outer membrane"/>
    <property type="evidence" value="ECO:0007669"/>
    <property type="project" value="TreeGrafter"/>
</dbReference>
<evidence type="ECO:0000313" key="9">
    <source>
        <dbReference type="EMBL" id="MVQ49488.1"/>
    </source>
</evidence>
<proteinExistence type="inferred from homology"/>
<dbReference type="PANTHER" id="PTHR30489">
    <property type="entry name" value="LIPOPROTEIN-RELEASING SYSTEM TRANSMEMBRANE PROTEIN LOLE"/>
    <property type="match status" value="1"/>
</dbReference>
<dbReference type="PANTHER" id="PTHR30489:SF0">
    <property type="entry name" value="LIPOPROTEIN-RELEASING SYSTEM TRANSMEMBRANE PROTEIN LOLE"/>
    <property type="match status" value="1"/>
</dbReference>
<dbReference type="InterPro" id="IPR051447">
    <property type="entry name" value="Lipoprotein-release_system"/>
</dbReference>
<keyword evidence="6 7" id="KW-0472">Membrane</keyword>
<feature type="transmembrane region" description="Helical" evidence="7">
    <location>
        <begin position="935"/>
        <end position="962"/>
    </location>
</feature>
<feature type="transmembrane region" description="Helical" evidence="7">
    <location>
        <begin position="403"/>
        <end position="423"/>
    </location>
</feature>
<evidence type="ECO:0000256" key="3">
    <source>
        <dbReference type="ARBA" id="ARBA00022475"/>
    </source>
</evidence>
<dbReference type="AlphaFoldDB" id="A0A6L6XR76"/>
<comment type="caution">
    <text evidence="9">The sequence shown here is derived from an EMBL/GenBank/DDBJ whole genome shotgun (WGS) entry which is preliminary data.</text>
</comment>
<evidence type="ECO:0000259" key="8">
    <source>
        <dbReference type="Pfam" id="PF02687"/>
    </source>
</evidence>
<evidence type="ECO:0000313" key="10">
    <source>
        <dbReference type="Proteomes" id="UP000473525"/>
    </source>
</evidence>
<evidence type="ECO:0000256" key="2">
    <source>
        <dbReference type="ARBA" id="ARBA00005236"/>
    </source>
</evidence>
<name>A0A6L6XR76_9ACTN</name>
<organism evidence="9 10">
    <name type="scientific">Nocardioides agri</name>
    <dbReference type="NCBI Taxonomy" id="2682843"/>
    <lineage>
        <taxon>Bacteria</taxon>
        <taxon>Bacillati</taxon>
        <taxon>Actinomycetota</taxon>
        <taxon>Actinomycetes</taxon>
        <taxon>Propionibacteriales</taxon>
        <taxon>Nocardioidaceae</taxon>
        <taxon>Nocardioides</taxon>
    </lineage>
</organism>
<feature type="transmembrane region" description="Helical" evidence="7">
    <location>
        <begin position="982"/>
        <end position="1004"/>
    </location>
</feature>
<feature type="transmembrane region" description="Helical" evidence="7">
    <location>
        <begin position="443"/>
        <end position="466"/>
    </location>
</feature>
<dbReference type="RefSeq" id="WP_157342172.1">
    <property type="nucleotide sequence ID" value="NZ_WSEK01000004.1"/>
</dbReference>
<feature type="transmembrane region" description="Helical" evidence="7">
    <location>
        <begin position="492"/>
        <end position="515"/>
    </location>
</feature>
<evidence type="ECO:0000256" key="7">
    <source>
        <dbReference type="SAM" id="Phobius"/>
    </source>
</evidence>
<sequence>MVVVPRLRVHGPLLSGFLGAAMLLCGVGLAIVGQVDAAVDDGARAVAGRHAGADLVLRVSVDLADDADRQDEQVRAALADSLDTVSTPWSVDRTITADVPLTVAAAGASGSKRVVTALSVADLSARADLVAGSWAEDDGDVLVQADAADELGVRPGDDVVLGGVGLRVAGTWRARDHLDPRWVGDPQVASGSSDGRFGPVVVAESRWGQLTAEPRAHWVVVPEVADLTVADLDAVTRARGRLDLDWQDRIDDVDSLAVDGRILNVAHEVALRTDGLRAVQPAVVVLLAAVGLVAIAALARLFVTTHAAELSLLWARGAASGALAGSAAVEAATATVVGGALGALAAVGAAHALGRPDAAPSGPAVVAAVLLVSVATAALTALQVWRSTGRTAWRGPSGRAGRLVGPGLVALAVGAAGLAVWQLRTYGSPVTVDADGVPAVDPIAVTAPAALLVALVLLGLVIFPALAARAERRSDAGDVTRTLAARHLSRRLVPVTAPVLVVAIAAATLVTAAAYDRTWSDGFDRTRQLRAGADVHVSTDEPGPDAATRAAVARVAGVRAVAPVATELGGDVGALVAATPAALATLGRGLADRRETAAALTSRSSAPEIPAGAGEVAVELEATGLAGRPEVRVVVADAGGALRTVRLPRRTGSAPGTVSYAAPLPADTSGVAGPRTIAALELGVEGRETRAGSQPRVGLVALTATGPDGPTELGDGPWTARMPGDRELTLAPGGQAPGGAVVVDPGVRRIRLTPTFAPGSPDGPRTPVVLSTVAADHLDLDVGDSLTLSLDGTYEQLQTTVARVVPAVPGAPDESAALVDLRALEQARLAGQNVVPSPTGLWIAAAAPESTAHDLRRMLPANASVDTATDAAGRTALATTTRAWWLGAAGCGLLALLSLVTVARGQLSARHDDAEILRALGMSVRDQQRLRVRELAWTAAFALVVGLLAGAAVAVLVVPQLARAAVPEPYPTIGTSLAVDAVALLAGTALLVGTLAAGIAWYAARVGADLRRGPVTDR</sequence>
<keyword evidence="3" id="KW-1003">Cell membrane</keyword>
<dbReference type="Proteomes" id="UP000473525">
    <property type="component" value="Unassembled WGS sequence"/>
</dbReference>
<feature type="domain" description="ABC3 transporter permease C-terminal" evidence="8">
    <location>
        <begin position="890"/>
        <end position="1002"/>
    </location>
</feature>
<feature type="transmembrane region" description="Helical" evidence="7">
    <location>
        <begin position="323"/>
        <end position="350"/>
    </location>
</feature>
<evidence type="ECO:0000256" key="4">
    <source>
        <dbReference type="ARBA" id="ARBA00022692"/>
    </source>
</evidence>
<dbReference type="GO" id="GO:0098797">
    <property type="term" value="C:plasma membrane protein complex"/>
    <property type="evidence" value="ECO:0007669"/>
    <property type="project" value="TreeGrafter"/>
</dbReference>
<dbReference type="Pfam" id="PF02687">
    <property type="entry name" value="FtsX"/>
    <property type="match status" value="1"/>
</dbReference>
<gene>
    <name evidence="9" type="ORF">GON03_09870</name>
</gene>
<accession>A0A6L6XR76</accession>
<keyword evidence="5 7" id="KW-1133">Transmembrane helix</keyword>
<dbReference type="InterPro" id="IPR003838">
    <property type="entry name" value="ABC3_permease_C"/>
</dbReference>
<evidence type="ECO:0000256" key="5">
    <source>
        <dbReference type="ARBA" id="ARBA00022989"/>
    </source>
</evidence>
<reference evidence="9 10" key="1">
    <citation type="submission" date="2019-12" db="EMBL/GenBank/DDBJ databases">
        <authorList>
            <person name="Huq M.A."/>
        </authorList>
    </citation>
    <scope>NUCLEOTIDE SEQUENCE [LARGE SCALE GENOMIC DNA]</scope>
    <source>
        <strain evidence="9 10">MAH-18</strain>
    </source>
</reference>
<comment type="subcellular location">
    <subcellularLocation>
        <location evidence="1">Cell membrane</location>
        <topology evidence="1">Multi-pass membrane protein</topology>
    </subcellularLocation>
</comment>
<comment type="similarity">
    <text evidence="2">Belongs to the ABC-4 integral membrane protein family. LolC/E subfamily.</text>
</comment>
<keyword evidence="4 7" id="KW-0812">Transmembrane</keyword>
<dbReference type="EMBL" id="WSEK01000004">
    <property type="protein sequence ID" value="MVQ49488.1"/>
    <property type="molecule type" value="Genomic_DNA"/>
</dbReference>
<keyword evidence="10" id="KW-1185">Reference proteome</keyword>